<dbReference type="PANTHER" id="PTHR30121">
    <property type="entry name" value="UNCHARACTERIZED PROTEIN YJGR-RELATED"/>
    <property type="match status" value="1"/>
</dbReference>
<reference evidence="3" key="1">
    <citation type="submission" date="2023-06" db="EMBL/GenBank/DDBJ databases">
        <title>Gycomyces niveus sp.nov., a novel actinomycete isolated from soil in Shouguang.</title>
        <authorList>
            <person name="Yang X."/>
            <person name="Zhao J."/>
        </authorList>
    </citation>
    <scope>NUCLEOTIDE SEQUENCE</scope>
    <source>
        <strain evidence="3">NEAU C2</strain>
    </source>
</reference>
<dbReference type="InterPro" id="IPR051162">
    <property type="entry name" value="T4SS_component"/>
</dbReference>
<evidence type="ECO:0008006" key="5">
    <source>
        <dbReference type="Google" id="ProtNLM"/>
    </source>
</evidence>
<dbReference type="EMBL" id="JAUEMJ010000010">
    <property type="protein sequence ID" value="MDN3242902.1"/>
    <property type="molecule type" value="Genomic_DNA"/>
</dbReference>
<sequence length="729" mass="78987">MSELRWFDLTPPRDLDLETVTTLLRPLAHRPRVGWLHTTPPVVLELWGEGERLGWRLGVDARVLGHVAETFHAHLPRLGMAPVSPEIRRPLSLAADVRLSSLAAPLRLDTAGGTSAQLTEVLAQLTGDETACLQWVLGPSQGRTQPSGPLNLAESLGLRAPSTSDARAQRSWQQKSSEALFAAQGRIGAMARNPQRARAIIGRIGSALKLANSQHAALTFSRPTAARALRQHHAVSPVVSWSCVLNAAELAALLGWPVQDRLPETLPVIGGHISEVPNKLLTNEDDRKATHHRTLGESLHPGQRGRLVVVPPATSLHHLHVIGPTGSGKSTLLCGLSLADIEAGRSVLVVEPRGDLVRDLLARIPEHRRKDVVVIDPAGERSVGINVLGGDHSGAERRADQIVHLLAEMHGPNFGPRTTDVALHALVAVSRLKDGTICDVPMLLTNPAFRRRALAEVGDPLTLGPFFAWFDGLSEGERAQVIAPLLNKLRALTSRETTRRMLGQTAPKFDLEELFTKRRIVLVNLNRGLLGSPAANLLGALLLSQVWSAAQRRAAVPQEKRHEVMMVVDEFQDYLRLSGGLDFGDALAQSRGLGVGWTLAHQHLNQLSLNPRAAVLANARSRVTFRPAAEDAKALAASLGGDLTGDDLLRLRAFEACAQLLLDRHPTAPFSVKTQPLPPWVSDPDEVQHESESRYGVDGAELDRAQLERWEGGDLPPVGPIGTKPRRSA</sequence>
<evidence type="ECO:0000313" key="4">
    <source>
        <dbReference type="Proteomes" id="UP001171902"/>
    </source>
</evidence>
<dbReference type="PANTHER" id="PTHR30121:SF11">
    <property type="entry name" value="AAA+ ATPASE DOMAIN-CONTAINING PROTEIN"/>
    <property type="match status" value="1"/>
</dbReference>
<dbReference type="CDD" id="cd01120">
    <property type="entry name" value="RecA-like_superfamily"/>
    <property type="match status" value="1"/>
</dbReference>
<evidence type="ECO:0000313" key="3">
    <source>
        <dbReference type="EMBL" id="MDN3242902.1"/>
    </source>
</evidence>
<dbReference type="InterPro" id="IPR027417">
    <property type="entry name" value="P-loop_NTPase"/>
</dbReference>
<dbReference type="Proteomes" id="UP001171902">
    <property type="component" value="Unassembled WGS sequence"/>
</dbReference>
<dbReference type="SUPFAM" id="SSF52540">
    <property type="entry name" value="P-loop containing nucleoside triphosphate hydrolases"/>
    <property type="match status" value="1"/>
</dbReference>
<keyword evidence="4" id="KW-1185">Reference proteome</keyword>
<organism evidence="3 4">
    <name type="scientific">Glycomyces tritici</name>
    <dbReference type="NCBI Taxonomy" id="2665176"/>
    <lineage>
        <taxon>Bacteria</taxon>
        <taxon>Bacillati</taxon>
        <taxon>Actinomycetota</taxon>
        <taxon>Actinomycetes</taxon>
        <taxon>Glycomycetales</taxon>
        <taxon>Glycomycetaceae</taxon>
        <taxon>Glycomyces</taxon>
    </lineage>
</organism>
<protein>
    <recommendedName>
        <fullName evidence="5">Type IV secretory system conjugative DNA transfer family protein</fullName>
    </recommendedName>
</protein>
<dbReference type="RefSeq" id="WP_289957820.1">
    <property type="nucleotide sequence ID" value="NZ_JAUEMJ010000004.1"/>
</dbReference>
<evidence type="ECO:0000313" key="2">
    <source>
        <dbReference type="EMBL" id="MDN3240895.1"/>
    </source>
</evidence>
<proteinExistence type="predicted"/>
<name>A0ABT7YWA3_9ACTN</name>
<evidence type="ECO:0000256" key="1">
    <source>
        <dbReference type="SAM" id="MobiDB-lite"/>
    </source>
</evidence>
<feature type="compositionally biased region" description="Basic and acidic residues" evidence="1">
    <location>
        <begin position="686"/>
        <end position="712"/>
    </location>
</feature>
<accession>A0ABT7YWA3</accession>
<gene>
    <name evidence="2" type="ORF">QWI33_14260</name>
    <name evidence="3" type="ORF">QWI33_24485</name>
</gene>
<dbReference type="Gene3D" id="3.40.50.300">
    <property type="entry name" value="P-loop containing nucleotide triphosphate hydrolases"/>
    <property type="match status" value="2"/>
</dbReference>
<comment type="caution">
    <text evidence="3">The sequence shown here is derived from an EMBL/GenBank/DDBJ whole genome shotgun (WGS) entry which is preliminary data.</text>
</comment>
<feature type="region of interest" description="Disordered" evidence="1">
    <location>
        <begin position="673"/>
        <end position="729"/>
    </location>
</feature>
<dbReference type="EMBL" id="JAUEMJ010000004">
    <property type="protein sequence ID" value="MDN3240895.1"/>
    <property type="molecule type" value="Genomic_DNA"/>
</dbReference>